<dbReference type="AlphaFoldDB" id="A0A2N6VQP3"/>
<dbReference type="InterPro" id="IPR032350">
    <property type="entry name" value="Nbr1_FW"/>
</dbReference>
<gene>
    <name evidence="2" type="ORF">CJ199_03600</name>
</gene>
<proteinExistence type="predicted"/>
<dbReference type="GO" id="GO:0005975">
    <property type="term" value="P:carbohydrate metabolic process"/>
    <property type="evidence" value="ECO:0007669"/>
    <property type="project" value="UniProtKB-ARBA"/>
</dbReference>
<sequence length="283" mass="32014">MTLRSFCVAIYKRNGKITSQTKFVQALFLACGSSYKISNDYGPKLFKRETPLDPEIRSMFPLPINREPLRDFLQAHMTPASGKREDIRDRIREIGEKVGLGGIERIDQSAFLWALTDWLNSIIHTPENTERLLVHYLRRVKGDAPEERASYLPPTRPGDKVDILHPPTQQDYQPAFWGEFEHRWIMQNLGQEPWRGRSLVCLNPKDTGIRPTEGTIPVPDSSPSQTNLIEITATFSARGREGKATSKWEMHDESGMNCFPGSPTAFNVEATVTNPHFSSSGSN</sequence>
<reference evidence="2 3" key="1">
    <citation type="submission" date="2017-09" db="EMBL/GenBank/DDBJ databases">
        <title>Bacterial strain isolated from the female urinary microbiota.</title>
        <authorList>
            <person name="Thomas-White K."/>
            <person name="Kumar N."/>
            <person name="Forster S."/>
            <person name="Putonti C."/>
            <person name="Lawley T."/>
            <person name="Wolfe A.J."/>
        </authorList>
    </citation>
    <scope>NUCLEOTIDE SEQUENCE [LARGE SCALE GENOMIC DNA]</scope>
    <source>
        <strain evidence="2 3">UMB1301</strain>
    </source>
</reference>
<name>A0A2N6VQP3_9MICO</name>
<organism evidence="2 3">
    <name type="scientific">Brevibacterium paucivorans</name>
    <dbReference type="NCBI Taxonomy" id="170994"/>
    <lineage>
        <taxon>Bacteria</taxon>
        <taxon>Bacillati</taxon>
        <taxon>Actinomycetota</taxon>
        <taxon>Actinomycetes</taxon>
        <taxon>Micrococcales</taxon>
        <taxon>Brevibacteriaceae</taxon>
        <taxon>Brevibacterium</taxon>
    </lineage>
</organism>
<evidence type="ECO:0000313" key="3">
    <source>
        <dbReference type="Proteomes" id="UP000235598"/>
    </source>
</evidence>
<comment type="caution">
    <text evidence="2">The sequence shown here is derived from an EMBL/GenBank/DDBJ whole genome shotgun (WGS) entry which is preliminary data.</text>
</comment>
<dbReference type="OrthoDB" id="166850at2"/>
<protein>
    <recommendedName>
        <fullName evidence="1">Nbr1 FW domain-containing protein</fullName>
    </recommendedName>
</protein>
<feature type="domain" description="Nbr1 FW" evidence="1">
    <location>
        <begin position="179"/>
        <end position="259"/>
    </location>
</feature>
<evidence type="ECO:0000313" key="2">
    <source>
        <dbReference type="EMBL" id="PMD06461.1"/>
    </source>
</evidence>
<accession>A0A2N6VQP3</accession>
<dbReference type="Gene3D" id="2.60.40.10">
    <property type="entry name" value="Immunoglobulins"/>
    <property type="match status" value="1"/>
</dbReference>
<dbReference type="Proteomes" id="UP000235598">
    <property type="component" value="Unassembled WGS sequence"/>
</dbReference>
<evidence type="ECO:0000259" key="1">
    <source>
        <dbReference type="Pfam" id="PF16158"/>
    </source>
</evidence>
<dbReference type="Pfam" id="PF16158">
    <property type="entry name" value="N_BRCA1_IG"/>
    <property type="match status" value="1"/>
</dbReference>
<dbReference type="InterPro" id="IPR013783">
    <property type="entry name" value="Ig-like_fold"/>
</dbReference>
<dbReference type="RefSeq" id="WP_102238106.1">
    <property type="nucleotide sequence ID" value="NZ_PNHK01000001.1"/>
</dbReference>
<dbReference type="EMBL" id="PNHK01000001">
    <property type="protein sequence ID" value="PMD06461.1"/>
    <property type="molecule type" value="Genomic_DNA"/>
</dbReference>